<dbReference type="PANTHER" id="PTHR32063">
    <property type="match status" value="1"/>
</dbReference>
<evidence type="ECO:0000256" key="1">
    <source>
        <dbReference type="SAM" id="Phobius"/>
    </source>
</evidence>
<feature type="transmembrane region" description="Helical" evidence="1">
    <location>
        <begin position="383"/>
        <end position="404"/>
    </location>
</feature>
<feature type="transmembrane region" description="Helical" evidence="1">
    <location>
        <begin position="977"/>
        <end position="1001"/>
    </location>
</feature>
<dbReference type="PANTHER" id="PTHR32063:SF0">
    <property type="entry name" value="SWARMING MOTILITY PROTEIN SWRC"/>
    <property type="match status" value="1"/>
</dbReference>
<name>A0A6N2R3D5_9FIRM</name>
<proteinExistence type="predicted"/>
<dbReference type="AlphaFoldDB" id="A0A6N2R3D5"/>
<feature type="transmembrane region" description="Helical" evidence="1">
    <location>
        <begin position="425"/>
        <end position="448"/>
    </location>
</feature>
<dbReference type="GO" id="GO:0042910">
    <property type="term" value="F:xenobiotic transmembrane transporter activity"/>
    <property type="evidence" value="ECO:0007669"/>
    <property type="project" value="TreeGrafter"/>
</dbReference>
<reference evidence="2" key="1">
    <citation type="submission" date="2019-11" db="EMBL/GenBank/DDBJ databases">
        <authorList>
            <person name="Feng L."/>
        </authorList>
    </citation>
    <scope>NUCLEOTIDE SEQUENCE</scope>
    <source>
        <strain evidence="2">AundefinedLFYP135</strain>
    </source>
</reference>
<dbReference type="InterPro" id="IPR027463">
    <property type="entry name" value="AcrB_DN_DC_subdom"/>
</dbReference>
<dbReference type="GO" id="GO:0005886">
    <property type="term" value="C:plasma membrane"/>
    <property type="evidence" value="ECO:0007669"/>
    <property type="project" value="TreeGrafter"/>
</dbReference>
<keyword evidence="1" id="KW-1133">Transmembrane helix</keyword>
<feature type="transmembrane region" description="Helical" evidence="1">
    <location>
        <begin position="844"/>
        <end position="864"/>
    </location>
</feature>
<gene>
    <name evidence="2" type="primary">swrC</name>
    <name evidence="2" type="ORF">AULFYP135_00190</name>
</gene>
<dbReference type="Gene3D" id="3.30.70.1440">
    <property type="entry name" value="Multidrug efflux transporter AcrB pore domain"/>
    <property type="match status" value="1"/>
</dbReference>
<dbReference type="PRINTS" id="PR00702">
    <property type="entry name" value="ACRIFLAVINRP"/>
</dbReference>
<dbReference type="Gene3D" id="3.30.70.1430">
    <property type="entry name" value="Multidrug efflux transporter AcrB pore domain"/>
    <property type="match status" value="2"/>
</dbReference>
<dbReference type="EMBL" id="CACRSL010000003">
    <property type="protein sequence ID" value="VYS75256.1"/>
    <property type="molecule type" value="Genomic_DNA"/>
</dbReference>
<dbReference type="Gene3D" id="3.30.70.1320">
    <property type="entry name" value="Multidrug efflux transporter AcrB pore domain like"/>
    <property type="match status" value="1"/>
</dbReference>
<evidence type="ECO:0000313" key="2">
    <source>
        <dbReference type="EMBL" id="VYS75256.1"/>
    </source>
</evidence>
<keyword evidence="1" id="KW-0812">Transmembrane</keyword>
<feature type="transmembrane region" description="Helical" evidence="1">
    <location>
        <begin position="357"/>
        <end position="377"/>
    </location>
</feature>
<feature type="transmembrane region" description="Helical" evidence="1">
    <location>
        <begin position="946"/>
        <end position="965"/>
    </location>
</feature>
<dbReference type="SUPFAM" id="SSF82714">
    <property type="entry name" value="Multidrug efflux transporter AcrB TolC docking domain, DN and DC subdomains"/>
    <property type="match status" value="2"/>
</dbReference>
<keyword evidence="1" id="KW-0472">Membrane</keyword>
<dbReference type="Gene3D" id="1.20.1640.10">
    <property type="entry name" value="Multidrug efflux transporter AcrB transmembrane domain"/>
    <property type="match status" value="2"/>
</dbReference>
<feature type="transmembrane region" description="Helical" evidence="1">
    <location>
        <begin position="12"/>
        <end position="31"/>
    </location>
</feature>
<dbReference type="InterPro" id="IPR001036">
    <property type="entry name" value="Acrflvin-R"/>
</dbReference>
<dbReference type="Gene3D" id="3.30.2090.10">
    <property type="entry name" value="Multidrug efflux transporter AcrB TolC docking domain, DN and DC subdomains"/>
    <property type="match status" value="2"/>
</dbReference>
<dbReference type="SUPFAM" id="SSF82866">
    <property type="entry name" value="Multidrug efflux transporter AcrB transmembrane domain"/>
    <property type="match status" value="2"/>
</dbReference>
<feature type="transmembrane region" description="Helical" evidence="1">
    <location>
        <begin position="871"/>
        <end position="893"/>
    </location>
</feature>
<feature type="transmembrane region" description="Helical" evidence="1">
    <location>
        <begin position="460"/>
        <end position="484"/>
    </location>
</feature>
<organism evidence="2">
    <name type="scientific">uncultured Anaerotruncus sp</name>
    <dbReference type="NCBI Taxonomy" id="905011"/>
    <lineage>
        <taxon>Bacteria</taxon>
        <taxon>Bacillati</taxon>
        <taxon>Bacillota</taxon>
        <taxon>Clostridia</taxon>
        <taxon>Eubacteriales</taxon>
        <taxon>Oscillospiraceae</taxon>
        <taxon>Anaerotruncus</taxon>
        <taxon>environmental samples</taxon>
    </lineage>
</organism>
<feature type="transmembrane region" description="Helical" evidence="1">
    <location>
        <begin position="519"/>
        <end position="539"/>
    </location>
</feature>
<protein>
    <submittedName>
        <fullName evidence="2">Swarming motility protein SwrC</fullName>
    </submittedName>
</protein>
<feature type="transmembrane region" description="Helical" evidence="1">
    <location>
        <begin position="899"/>
        <end position="925"/>
    </location>
</feature>
<dbReference type="SUPFAM" id="SSF82693">
    <property type="entry name" value="Multidrug efflux transporter AcrB pore domain, PN1, PN2, PC1 and PC2 subdomains"/>
    <property type="match status" value="3"/>
</dbReference>
<dbReference type="Pfam" id="PF00873">
    <property type="entry name" value="ACR_tran"/>
    <property type="match status" value="1"/>
</dbReference>
<feature type="transmembrane region" description="Helical" evidence="1">
    <location>
        <begin position="331"/>
        <end position="350"/>
    </location>
</feature>
<accession>A0A6N2R3D5</accession>
<sequence>MFSLPKFSIKRPVCILICIVSLVTFGISSIFEMPLESTPEIEMPVLMVMTQYPGASPEEVDKMVTDRVEAAIANVSEVDSTQSVSSEGVSMVVMMFEYSADIDKKYQDVSSALALVPLPDDCTDPVLIEVNTSNLNNSIMSLSIKAEANDNVKAYVEDNVVPEIEKIEGVSDVSVSGGSRKYVQVLLDENKLSQYKITMQQVVSAIATAEYEVTLGDLDRGNVTVGLIGSQEFTEYHSLEDVPITLSSGDIIHVSDVAQVNLADEEISSYYRQDGKETIGISVAKNQSANTVDICNQVLKVVDNLNSQQLGLEIEVTSNSGEDIMENIRSVASALVEGLAIAVVVLWVFLGEWKASLIVGLSMPFSVLATLILMSFFGMTINLISLGGLVIGIGMLVDNSIVVIDSCFKAQAGERSFEENVIKGAELVLGSIVASTLTTIVVFLPIGMMQGMSGQLFHDICYTIVFSLTASLVSALTLVPLLFVRLKPVERKDFSFARAVRRLEERYGQLMRKLLDKRALVVVTAIVLFVAALGMYSQIDMELMPAMENGRISMSVDVKNGLNLESTSKIMTQIEDIVKKEPDVETYSMSVGGGSGLASMMGSGSGGSISLKLKDDASMTSDEFVQRMRDLTAGIPNCSVEVSKQNMMSIGTGDSIQLTLQGKNLTSLKEQAELVREELVKMPEFQTASTSLSDGSPRAKIEVDPILAGSVGMTPSSVLANARSKISGSQAMTLQQGDTEYSVMVEYDPERFQDISDLYGLMIDTPRGGQVALTDVATITYSTAPSSIMRMDGEYLVTVTATPPAGSNINNMTRLAIQQVQKMGLPEGIKLGEGSNMEMMYEEFAAIGRALVIAIYLVFAVMAIQFESLRFSLVVLMSVPFALTGSFFALLLTGSSINMASLLGVVMLVGIVVNNAIVLIDYANILRRDEGMEIRDALVMAGKSRLRPILMSTLTTVVGLVPMAFGSGVEMMESMAVVVIGGLLFSTLLTLILIPTLYLIFDKEDRKSRKQQKRQKKLEAAAK</sequence>